<evidence type="ECO:0000259" key="12">
    <source>
        <dbReference type="PROSITE" id="PS50109"/>
    </source>
</evidence>
<dbReference type="Gene3D" id="3.30.565.10">
    <property type="entry name" value="Histidine kinase-like ATPase, C-terminal domain"/>
    <property type="match status" value="1"/>
</dbReference>
<evidence type="ECO:0000256" key="1">
    <source>
        <dbReference type="ARBA" id="ARBA00000085"/>
    </source>
</evidence>
<keyword evidence="6 11" id="KW-0812">Transmembrane</keyword>
<dbReference type="SUPFAM" id="SSF55874">
    <property type="entry name" value="ATPase domain of HSP90 chaperone/DNA topoisomerase II/histidine kinase"/>
    <property type="match status" value="1"/>
</dbReference>
<dbReference type="EMBL" id="CP049056">
    <property type="protein sequence ID" value="QIE54602.1"/>
    <property type="molecule type" value="Genomic_DNA"/>
</dbReference>
<sequence length="454" mass="48941">MRPGNILSGAAFRVVALSLSVFCVVMLIAGFAILEIVRASMINDIRSKIVEEVILFDEIYRNEGPSALSDAIDRLARSRMPAQPIVGLFAENGARLAGDVELAPDFYGWGTIAQKVAGAKAAQGYHVEVVSLAGRKVVVGRRLDLVEAMERTLTRALLIAGAVVILVSLTIGYFVSRGALDKLEKMAAVLEDVSRGESGARLKVGAGRDQIDRISVMINAHLDRLSTLMETTRNSIIAVAHDLRTPLNRAFLSVQKASDKRTGADEREAALNAASAEIEGIGETFETILRIARIASSDDTAGFERVSATALVEEIAETYQPVLEEAGRELIFETPPDDPAWISGDRRMLFQMLVNLVENAARYAPEGTQVTLGARRDDRDVLIEIADHGPGIPAERREDAVKPLHQLSGLGEAGGAGLGLALVRAVADRHRAKLRLSDNAPGLRVSIRFRAVAD</sequence>
<dbReference type="GO" id="GO:0005886">
    <property type="term" value="C:plasma membrane"/>
    <property type="evidence" value="ECO:0007669"/>
    <property type="project" value="TreeGrafter"/>
</dbReference>
<dbReference type="Gene3D" id="6.10.340.10">
    <property type="match status" value="1"/>
</dbReference>
<keyword evidence="5" id="KW-0808">Transferase</keyword>
<keyword evidence="15" id="KW-1185">Reference proteome</keyword>
<protein>
    <recommendedName>
        <fullName evidence="3">histidine kinase</fullName>
        <ecNumber evidence="3">2.7.13.3</ecNumber>
    </recommendedName>
</protein>
<comment type="catalytic activity">
    <reaction evidence="1">
        <text>ATP + protein L-histidine = ADP + protein N-phospho-L-histidine.</text>
        <dbReference type="EC" id="2.7.13.3"/>
    </reaction>
</comment>
<keyword evidence="7 14" id="KW-0418">Kinase</keyword>
<keyword evidence="10 11" id="KW-0472">Membrane</keyword>
<dbReference type="PRINTS" id="PR00344">
    <property type="entry name" value="BCTRLSENSOR"/>
</dbReference>
<dbReference type="CDD" id="cd00075">
    <property type="entry name" value="HATPase"/>
    <property type="match status" value="1"/>
</dbReference>
<keyword evidence="8 11" id="KW-1133">Transmembrane helix</keyword>
<evidence type="ECO:0000313" key="14">
    <source>
        <dbReference type="EMBL" id="QIE54602.1"/>
    </source>
</evidence>
<keyword evidence="4" id="KW-0597">Phosphoprotein</keyword>
<evidence type="ECO:0000256" key="11">
    <source>
        <dbReference type="SAM" id="Phobius"/>
    </source>
</evidence>
<dbReference type="Proteomes" id="UP000503336">
    <property type="component" value="Chromosome"/>
</dbReference>
<dbReference type="InterPro" id="IPR003660">
    <property type="entry name" value="HAMP_dom"/>
</dbReference>
<dbReference type="RefSeq" id="WP_165095105.1">
    <property type="nucleotide sequence ID" value="NZ_CP049056.1"/>
</dbReference>
<evidence type="ECO:0000256" key="5">
    <source>
        <dbReference type="ARBA" id="ARBA00022679"/>
    </source>
</evidence>
<evidence type="ECO:0000256" key="9">
    <source>
        <dbReference type="ARBA" id="ARBA00023012"/>
    </source>
</evidence>
<dbReference type="PROSITE" id="PS50109">
    <property type="entry name" value="HIS_KIN"/>
    <property type="match status" value="1"/>
</dbReference>
<evidence type="ECO:0000256" key="3">
    <source>
        <dbReference type="ARBA" id="ARBA00012438"/>
    </source>
</evidence>
<dbReference type="GO" id="GO:0000155">
    <property type="term" value="F:phosphorelay sensor kinase activity"/>
    <property type="evidence" value="ECO:0007669"/>
    <property type="project" value="InterPro"/>
</dbReference>
<dbReference type="InterPro" id="IPR036097">
    <property type="entry name" value="HisK_dim/P_sf"/>
</dbReference>
<dbReference type="AlphaFoldDB" id="A0A7L5BTC4"/>
<evidence type="ECO:0000256" key="8">
    <source>
        <dbReference type="ARBA" id="ARBA00022989"/>
    </source>
</evidence>
<comment type="subcellular location">
    <subcellularLocation>
        <location evidence="2">Membrane</location>
    </subcellularLocation>
</comment>
<evidence type="ECO:0000256" key="10">
    <source>
        <dbReference type="ARBA" id="ARBA00023136"/>
    </source>
</evidence>
<dbReference type="InterPro" id="IPR005467">
    <property type="entry name" value="His_kinase_dom"/>
</dbReference>
<organism evidence="14 15">
    <name type="scientific">Pikeienuella piscinae</name>
    <dbReference type="NCBI Taxonomy" id="2748098"/>
    <lineage>
        <taxon>Bacteria</taxon>
        <taxon>Pseudomonadati</taxon>
        <taxon>Pseudomonadota</taxon>
        <taxon>Alphaproteobacteria</taxon>
        <taxon>Rhodobacterales</taxon>
        <taxon>Paracoccaceae</taxon>
        <taxon>Pikeienuella</taxon>
    </lineage>
</organism>
<feature type="transmembrane region" description="Helical" evidence="11">
    <location>
        <begin position="12"/>
        <end position="37"/>
    </location>
</feature>
<dbReference type="SMART" id="SM00388">
    <property type="entry name" value="HisKA"/>
    <property type="match status" value="1"/>
</dbReference>
<name>A0A7L5BTC4_9RHOB</name>
<feature type="domain" description="HAMP" evidence="13">
    <location>
        <begin position="177"/>
        <end position="230"/>
    </location>
</feature>
<dbReference type="InterPro" id="IPR050428">
    <property type="entry name" value="TCS_sensor_his_kinase"/>
</dbReference>
<dbReference type="KEGG" id="hdh:G5B40_03605"/>
<dbReference type="InterPro" id="IPR004358">
    <property type="entry name" value="Sig_transdc_His_kin-like_C"/>
</dbReference>
<evidence type="ECO:0000256" key="4">
    <source>
        <dbReference type="ARBA" id="ARBA00022553"/>
    </source>
</evidence>
<feature type="transmembrane region" description="Helical" evidence="11">
    <location>
        <begin position="156"/>
        <end position="175"/>
    </location>
</feature>
<dbReference type="SMART" id="SM00387">
    <property type="entry name" value="HATPase_c"/>
    <property type="match status" value="1"/>
</dbReference>
<dbReference type="PANTHER" id="PTHR45436:SF8">
    <property type="entry name" value="HISTIDINE KINASE"/>
    <property type="match status" value="1"/>
</dbReference>
<dbReference type="Gene3D" id="1.10.287.130">
    <property type="match status" value="1"/>
</dbReference>
<dbReference type="SUPFAM" id="SSF47384">
    <property type="entry name" value="Homodimeric domain of signal transducing histidine kinase"/>
    <property type="match status" value="1"/>
</dbReference>
<evidence type="ECO:0000256" key="7">
    <source>
        <dbReference type="ARBA" id="ARBA00022777"/>
    </source>
</evidence>
<dbReference type="InterPro" id="IPR036890">
    <property type="entry name" value="HATPase_C_sf"/>
</dbReference>
<evidence type="ECO:0000256" key="6">
    <source>
        <dbReference type="ARBA" id="ARBA00022692"/>
    </source>
</evidence>
<dbReference type="InterPro" id="IPR003661">
    <property type="entry name" value="HisK_dim/P_dom"/>
</dbReference>
<dbReference type="CDD" id="cd00082">
    <property type="entry name" value="HisKA"/>
    <property type="match status" value="1"/>
</dbReference>
<dbReference type="PANTHER" id="PTHR45436">
    <property type="entry name" value="SENSOR HISTIDINE KINASE YKOH"/>
    <property type="match status" value="1"/>
</dbReference>
<reference evidence="14 15" key="1">
    <citation type="submission" date="2020-02" db="EMBL/GenBank/DDBJ databases">
        <title>complete genome sequence of Rhodobacteraceae bacterium.</title>
        <authorList>
            <person name="Park J."/>
            <person name="Kim Y.-S."/>
            <person name="Kim K.-H."/>
        </authorList>
    </citation>
    <scope>NUCLEOTIDE SEQUENCE [LARGE SCALE GENOMIC DNA]</scope>
    <source>
        <strain evidence="14 15">RR4-56</strain>
    </source>
</reference>
<evidence type="ECO:0000313" key="15">
    <source>
        <dbReference type="Proteomes" id="UP000503336"/>
    </source>
</evidence>
<keyword evidence="9" id="KW-0902">Two-component regulatory system</keyword>
<evidence type="ECO:0000259" key="13">
    <source>
        <dbReference type="PROSITE" id="PS50885"/>
    </source>
</evidence>
<dbReference type="Pfam" id="PF02518">
    <property type="entry name" value="HATPase_c"/>
    <property type="match status" value="1"/>
</dbReference>
<gene>
    <name evidence="14" type="ORF">G5B40_03605</name>
</gene>
<evidence type="ECO:0000256" key="2">
    <source>
        <dbReference type="ARBA" id="ARBA00004370"/>
    </source>
</evidence>
<dbReference type="InterPro" id="IPR003594">
    <property type="entry name" value="HATPase_dom"/>
</dbReference>
<feature type="domain" description="Histidine kinase" evidence="12">
    <location>
        <begin position="238"/>
        <end position="453"/>
    </location>
</feature>
<proteinExistence type="predicted"/>
<dbReference type="EC" id="2.7.13.3" evidence="3"/>
<dbReference type="PROSITE" id="PS50885">
    <property type="entry name" value="HAMP"/>
    <property type="match status" value="1"/>
</dbReference>
<accession>A0A7L5BTC4</accession>